<evidence type="ECO:0000256" key="3">
    <source>
        <dbReference type="ARBA" id="ARBA00022475"/>
    </source>
</evidence>
<dbReference type="EMBL" id="QFPW01000019">
    <property type="protein sequence ID" value="PZQ46975.1"/>
    <property type="molecule type" value="Genomic_DNA"/>
</dbReference>
<gene>
    <name evidence="9" type="ORF">DI556_18470</name>
</gene>
<comment type="subcellular location">
    <subcellularLocation>
        <location evidence="1">Cell membrane</location>
        <topology evidence="1">Lipid-anchor</topology>
    </subcellularLocation>
</comment>
<reference evidence="9 10" key="1">
    <citation type="submission" date="2017-08" db="EMBL/GenBank/DDBJ databases">
        <title>Infants hospitalized years apart are colonized by the same room-sourced microbial strains.</title>
        <authorList>
            <person name="Brooks B."/>
            <person name="Olm M.R."/>
            <person name="Firek B.A."/>
            <person name="Baker R."/>
            <person name="Thomas B.C."/>
            <person name="Morowitz M.J."/>
            <person name="Banfield J.F."/>
        </authorList>
    </citation>
    <scope>NUCLEOTIDE SEQUENCE [LARGE SCALE GENOMIC DNA]</scope>
    <source>
        <strain evidence="9">S2_005_002_R2_34</strain>
    </source>
</reference>
<organism evidence="9 10">
    <name type="scientific">Rhodovulum sulfidophilum</name>
    <name type="common">Rhodobacter sulfidophilus</name>
    <dbReference type="NCBI Taxonomy" id="35806"/>
    <lineage>
        <taxon>Bacteria</taxon>
        <taxon>Pseudomonadati</taxon>
        <taxon>Pseudomonadota</taxon>
        <taxon>Alphaproteobacteria</taxon>
        <taxon>Rhodobacterales</taxon>
        <taxon>Paracoccaceae</taxon>
        <taxon>Rhodovulum</taxon>
    </lineage>
</organism>
<evidence type="ECO:0000256" key="7">
    <source>
        <dbReference type="SAM" id="SignalP"/>
    </source>
</evidence>
<evidence type="ECO:0000313" key="9">
    <source>
        <dbReference type="EMBL" id="PZQ46975.1"/>
    </source>
</evidence>
<dbReference type="AlphaFoldDB" id="A0A2W5N883"/>
<dbReference type="CDD" id="cd06354">
    <property type="entry name" value="PBP1_PrnA-like"/>
    <property type="match status" value="1"/>
</dbReference>
<feature type="signal peptide" evidence="7">
    <location>
        <begin position="1"/>
        <end position="23"/>
    </location>
</feature>
<keyword evidence="4 7" id="KW-0732">Signal</keyword>
<dbReference type="Proteomes" id="UP000249185">
    <property type="component" value="Unassembled WGS sequence"/>
</dbReference>
<evidence type="ECO:0000256" key="2">
    <source>
        <dbReference type="ARBA" id="ARBA00008610"/>
    </source>
</evidence>
<keyword evidence="3" id="KW-1003">Cell membrane</keyword>
<dbReference type="InterPro" id="IPR003760">
    <property type="entry name" value="PnrA-like"/>
</dbReference>
<dbReference type="InterPro" id="IPR050957">
    <property type="entry name" value="BMP_lipoprotein"/>
</dbReference>
<accession>A0A2W5N883</accession>
<comment type="similarity">
    <text evidence="2">Belongs to the BMP lipoprotein family.</text>
</comment>
<protein>
    <submittedName>
        <fullName evidence="9">BMP family ABC transporter substrate-binding protein</fullName>
    </submittedName>
</protein>
<keyword evidence="6" id="KW-0449">Lipoprotein</keyword>
<sequence>MMILAKPLAAAAALLLGTSALFAQEADPAVIFDLGGKFDRSFNQASYEGAERFKAETGIGYHEFELQSDAQREQALRRFAEQGYNPVVVAGFSNESAMKAVAPDYPDTHFVIIDAVVDLPNVRSVVFKEEEGSYLVGLLAAMASKTGEVGFVGGMDIPLIQKFACGYVQGVKATNPDATVFQAMTGTTGAAWNDPVRGGELAKSQIDQGADVIYHAAGGTGIGVLQAAADAGVLGIGVDSNQNYLHPGQVLTSMLKRVDVATYTAMLDANNGTWTPGVQVLGLAQDGVGYAQDESNVALLTDEMVAAAEAAKAKIISGEIVVHDFTTDGTCPVK</sequence>
<evidence type="ECO:0000259" key="8">
    <source>
        <dbReference type="Pfam" id="PF02608"/>
    </source>
</evidence>
<dbReference type="Pfam" id="PF02608">
    <property type="entry name" value="Bmp"/>
    <property type="match status" value="1"/>
</dbReference>
<evidence type="ECO:0000256" key="5">
    <source>
        <dbReference type="ARBA" id="ARBA00023136"/>
    </source>
</evidence>
<comment type="caution">
    <text evidence="9">The sequence shown here is derived from an EMBL/GenBank/DDBJ whole genome shotgun (WGS) entry which is preliminary data.</text>
</comment>
<feature type="chain" id="PRO_5015851148" evidence="7">
    <location>
        <begin position="24"/>
        <end position="334"/>
    </location>
</feature>
<evidence type="ECO:0000256" key="4">
    <source>
        <dbReference type="ARBA" id="ARBA00022729"/>
    </source>
</evidence>
<keyword evidence="5" id="KW-0472">Membrane</keyword>
<evidence type="ECO:0000256" key="1">
    <source>
        <dbReference type="ARBA" id="ARBA00004193"/>
    </source>
</evidence>
<dbReference type="SUPFAM" id="SSF53822">
    <property type="entry name" value="Periplasmic binding protein-like I"/>
    <property type="match status" value="1"/>
</dbReference>
<dbReference type="Gene3D" id="3.40.50.2300">
    <property type="match status" value="2"/>
</dbReference>
<dbReference type="GO" id="GO:0005886">
    <property type="term" value="C:plasma membrane"/>
    <property type="evidence" value="ECO:0007669"/>
    <property type="project" value="UniProtKB-SubCell"/>
</dbReference>
<evidence type="ECO:0000313" key="10">
    <source>
        <dbReference type="Proteomes" id="UP000249185"/>
    </source>
</evidence>
<evidence type="ECO:0000256" key="6">
    <source>
        <dbReference type="ARBA" id="ARBA00023288"/>
    </source>
</evidence>
<proteinExistence type="inferred from homology"/>
<feature type="domain" description="ABC transporter substrate-binding protein PnrA-like" evidence="8">
    <location>
        <begin position="31"/>
        <end position="324"/>
    </location>
</feature>
<dbReference type="PANTHER" id="PTHR34296">
    <property type="entry name" value="TRANSCRIPTIONAL ACTIVATOR PROTEIN MED"/>
    <property type="match status" value="1"/>
</dbReference>
<name>A0A2W5N883_RHOSU</name>
<dbReference type="PANTHER" id="PTHR34296:SF2">
    <property type="entry name" value="ABC TRANSPORTER GUANOSINE-BINDING PROTEIN NUPN"/>
    <property type="match status" value="1"/>
</dbReference>
<dbReference type="InterPro" id="IPR028082">
    <property type="entry name" value="Peripla_BP_I"/>
</dbReference>